<keyword evidence="1" id="KW-0723">Serine/threonine-protein kinase</keyword>
<dbReference type="InterPro" id="IPR050117">
    <property type="entry name" value="MAPK"/>
</dbReference>
<dbReference type="STRING" id="1266660.A0A1G4J196"/>
<evidence type="ECO:0000313" key="6">
    <source>
        <dbReference type="Proteomes" id="UP000190274"/>
    </source>
</evidence>
<dbReference type="SMART" id="SM00220">
    <property type="entry name" value="S_TKc"/>
    <property type="match status" value="1"/>
</dbReference>
<gene>
    <name evidence="5" type="ORF">LADA_0C11188G</name>
</gene>
<evidence type="ECO:0000259" key="4">
    <source>
        <dbReference type="PROSITE" id="PS50011"/>
    </source>
</evidence>
<evidence type="ECO:0000256" key="1">
    <source>
        <dbReference type="ARBA" id="ARBA00022527"/>
    </source>
</evidence>
<dbReference type="PROSITE" id="PS00108">
    <property type="entry name" value="PROTEIN_KINASE_ST"/>
    <property type="match status" value="1"/>
</dbReference>
<dbReference type="GO" id="GO:0004674">
    <property type="term" value="F:protein serine/threonine kinase activity"/>
    <property type="evidence" value="ECO:0007669"/>
    <property type="project" value="UniProtKB-KW"/>
</dbReference>
<name>A0A1G4J196_9SACH</name>
<protein>
    <submittedName>
        <fullName evidence="5">LADA_0C11188g1_1</fullName>
    </submittedName>
</protein>
<dbReference type="PANTHER" id="PTHR24055">
    <property type="entry name" value="MITOGEN-ACTIVATED PROTEIN KINASE"/>
    <property type="match status" value="1"/>
</dbReference>
<dbReference type="PROSITE" id="PS50011">
    <property type="entry name" value="PROTEIN_KINASE_DOM"/>
    <property type="match status" value="1"/>
</dbReference>
<keyword evidence="1" id="KW-0808">Transferase</keyword>
<feature type="domain" description="Protein kinase" evidence="4">
    <location>
        <begin position="1"/>
        <end position="357"/>
    </location>
</feature>
<dbReference type="Proteomes" id="UP000190274">
    <property type="component" value="Chromosome C"/>
</dbReference>
<reference evidence="6" key="1">
    <citation type="submission" date="2016-03" db="EMBL/GenBank/DDBJ databases">
        <authorList>
            <person name="Devillers H."/>
        </authorList>
    </citation>
    <scope>NUCLEOTIDE SEQUENCE [LARGE SCALE GENOMIC DNA]</scope>
</reference>
<evidence type="ECO:0000256" key="2">
    <source>
        <dbReference type="ARBA" id="ARBA00022741"/>
    </source>
</evidence>
<keyword evidence="3" id="KW-0067">ATP-binding</keyword>
<evidence type="ECO:0000256" key="3">
    <source>
        <dbReference type="ARBA" id="ARBA00022840"/>
    </source>
</evidence>
<accession>A0A1G4J196</accession>
<dbReference type="Pfam" id="PF00069">
    <property type="entry name" value="Pkinase"/>
    <property type="match status" value="1"/>
</dbReference>
<dbReference type="InterPro" id="IPR008271">
    <property type="entry name" value="Ser/Thr_kinase_AS"/>
</dbReference>
<dbReference type="OrthoDB" id="413582at2759"/>
<proteinExistence type="predicted"/>
<dbReference type="Gene3D" id="1.10.510.10">
    <property type="entry name" value="Transferase(Phosphotransferase) domain 1"/>
    <property type="match status" value="1"/>
</dbReference>
<keyword evidence="2" id="KW-0547">Nucleotide-binding</keyword>
<dbReference type="InterPro" id="IPR011009">
    <property type="entry name" value="Kinase-like_dom_sf"/>
</dbReference>
<dbReference type="EMBL" id="LT598459">
    <property type="protein sequence ID" value="SCU83398.1"/>
    <property type="molecule type" value="Genomic_DNA"/>
</dbReference>
<sequence>MAQNEGKLIVATRFSCIYQSGSTVTKVTPIGSVVRPHDPLSELELLRRLQISKNLHIIELLSFDTQQGTVRLQFPYYRQNMHEYLMTYYRRPRWNPYLLNGEQSQSSKRVNGLPLTHAISFFQQLADALTSIHALGIIHRDLKLHNVLVDEADAQNATPRLILIDFGIAYHEETSSEAPDHKVTDVSTSIYKAPELLFSVKNYSSAIDIWALLVLISQVFNMDSLSDTHIPAFVDDGSGELEQGSDIRLISSIFENLGIPTLDEWPEVRDHGSPAFEGMFGREGNNRYFVSQPIQVQHKMCLRLFPRLVEISEPAKTTLIRCLLRMMPFESTHRISAIEISELLKSLHDKQVERTAH</sequence>
<evidence type="ECO:0000313" key="5">
    <source>
        <dbReference type="EMBL" id="SCU83398.1"/>
    </source>
</evidence>
<dbReference type="SUPFAM" id="SSF56112">
    <property type="entry name" value="Protein kinase-like (PK-like)"/>
    <property type="match status" value="1"/>
</dbReference>
<dbReference type="AlphaFoldDB" id="A0A1G4J196"/>
<keyword evidence="6" id="KW-1185">Reference proteome</keyword>
<dbReference type="GO" id="GO:0005524">
    <property type="term" value="F:ATP binding"/>
    <property type="evidence" value="ECO:0007669"/>
    <property type="project" value="UniProtKB-KW"/>
</dbReference>
<dbReference type="InterPro" id="IPR000719">
    <property type="entry name" value="Prot_kinase_dom"/>
</dbReference>
<organism evidence="5 6">
    <name type="scientific">Lachancea dasiensis</name>
    <dbReference type="NCBI Taxonomy" id="1072105"/>
    <lineage>
        <taxon>Eukaryota</taxon>
        <taxon>Fungi</taxon>
        <taxon>Dikarya</taxon>
        <taxon>Ascomycota</taxon>
        <taxon>Saccharomycotina</taxon>
        <taxon>Saccharomycetes</taxon>
        <taxon>Saccharomycetales</taxon>
        <taxon>Saccharomycetaceae</taxon>
        <taxon>Lachancea</taxon>
    </lineage>
</organism>
<keyword evidence="1" id="KW-0418">Kinase</keyword>